<dbReference type="AlphaFoldDB" id="A0A7J7J6U0"/>
<protein>
    <submittedName>
        <fullName evidence="1">Uncharacterized protein</fullName>
    </submittedName>
</protein>
<evidence type="ECO:0000313" key="1">
    <source>
        <dbReference type="EMBL" id="KAF6021376.1"/>
    </source>
</evidence>
<organism evidence="1 2">
    <name type="scientific">Bugula neritina</name>
    <name type="common">Brown bryozoan</name>
    <name type="synonym">Sertularia neritina</name>
    <dbReference type="NCBI Taxonomy" id="10212"/>
    <lineage>
        <taxon>Eukaryota</taxon>
        <taxon>Metazoa</taxon>
        <taxon>Spiralia</taxon>
        <taxon>Lophotrochozoa</taxon>
        <taxon>Bryozoa</taxon>
        <taxon>Gymnolaemata</taxon>
        <taxon>Cheilostomatida</taxon>
        <taxon>Flustrina</taxon>
        <taxon>Buguloidea</taxon>
        <taxon>Bugulidae</taxon>
        <taxon>Bugula</taxon>
    </lineage>
</organism>
<dbReference type="Proteomes" id="UP000593567">
    <property type="component" value="Unassembled WGS sequence"/>
</dbReference>
<proteinExistence type="predicted"/>
<reference evidence="1" key="1">
    <citation type="submission" date="2020-06" db="EMBL/GenBank/DDBJ databases">
        <title>Draft genome of Bugula neritina, a colonial animal packing powerful symbionts and potential medicines.</title>
        <authorList>
            <person name="Rayko M."/>
        </authorList>
    </citation>
    <scope>NUCLEOTIDE SEQUENCE [LARGE SCALE GENOMIC DNA]</scope>
    <source>
        <strain evidence="1">Kwan_BN1</strain>
    </source>
</reference>
<dbReference type="EMBL" id="VXIV02003054">
    <property type="protein sequence ID" value="KAF6021376.1"/>
    <property type="molecule type" value="Genomic_DNA"/>
</dbReference>
<evidence type="ECO:0000313" key="2">
    <source>
        <dbReference type="Proteomes" id="UP000593567"/>
    </source>
</evidence>
<comment type="caution">
    <text evidence="1">The sequence shown here is derived from an EMBL/GenBank/DDBJ whole genome shotgun (WGS) entry which is preliminary data.</text>
</comment>
<keyword evidence="2" id="KW-1185">Reference proteome</keyword>
<name>A0A7J7J6U0_BUGNE</name>
<dbReference type="OrthoDB" id="6268410at2759"/>
<sequence length="317" mass="36758">MESRQQYHQLVRAEKSLTDQQLSIATYYIPKLLRYPCHWIRNPFNPRTAFCLQILVDKALWRLEGHNGDRAVKPGSSQLPTSTIGSESLSVAHLLDWTGEIDCPAHLNLRKGLENVYQTWSVQPQSGWNTESRWFTFMRLLQQPAVRQNLETKITKKLKDLPEDPNVDINWTCLKGSLTETCKAVLGNLKRLHQDWFDENDHVIEQLLAQKRVKCSAWQDDFRNKDKKQAYHAVRADVQRLIWKMQNHWWTKKAVELQSLADQNKTREFFAETRKLYGPTSRGSAPVKDKDGTPPTICAGVCVENKRKLRIGVAKHM</sequence>
<gene>
    <name evidence="1" type="ORF">EB796_020317</name>
</gene>
<accession>A0A7J7J6U0</accession>